<dbReference type="Proteomes" id="UP000198781">
    <property type="component" value="Unassembled WGS sequence"/>
</dbReference>
<accession>A0A1G6ME20</accession>
<evidence type="ECO:0000256" key="1">
    <source>
        <dbReference type="SAM" id="SignalP"/>
    </source>
</evidence>
<keyword evidence="3" id="KW-1185">Reference proteome</keyword>
<dbReference type="EMBL" id="FMZC01000002">
    <property type="protein sequence ID" value="SDC53730.1"/>
    <property type="molecule type" value="Genomic_DNA"/>
</dbReference>
<evidence type="ECO:0000313" key="2">
    <source>
        <dbReference type="EMBL" id="SDC53730.1"/>
    </source>
</evidence>
<proteinExistence type="predicted"/>
<feature type="signal peptide" evidence="1">
    <location>
        <begin position="1"/>
        <end position="28"/>
    </location>
</feature>
<evidence type="ECO:0000313" key="3">
    <source>
        <dbReference type="Proteomes" id="UP000198781"/>
    </source>
</evidence>
<dbReference type="STRING" id="187868.SAMN05192589_102390"/>
<reference evidence="2 3" key="1">
    <citation type="submission" date="2016-10" db="EMBL/GenBank/DDBJ databases">
        <authorList>
            <person name="de Groot N.N."/>
        </authorList>
    </citation>
    <scope>NUCLEOTIDE SEQUENCE [LARGE SCALE GENOMIC DNA]</scope>
    <source>
        <strain evidence="2 3">DSM 16619</strain>
    </source>
</reference>
<keyword evidence="1" id="KW-0732">Signal</keyword>
<dbReference type="AlphaFoldDB" id="A0A1G6ME20"/>
<organism evidence="2 3">
    <name type="scientific">Paracidovorax valerianellae</name>
    <dbReference type="NCBI Taxonomy" id="187868"/>
    <lineage>
        <taxon>Bacteria</taxon>
        <taxon>Pseudomonadati</taxon>
        <taxon>Pseudomonadota</taxon>
        <taxon>Betaproteobacteria</taxon>
        <taxon>Burkholderiales</taxon>
        <taxon>Comamonadaceae</taxon>
        <taxon>Paracidovorax</taxon>
    </lineage>
</organism>
<protein>
    <submittedName>
        <fullName evidence="2">Uncharacterized protein</fullName>
    </submittedName>
</protein>
<feature type="chain" id="PRO_5011534435" evidence="1">
    <location>
        <begin position="29"/>
        <end position="205"/>
    </location>
</feature>
<name>A0A1G6ME20_9BURK</name>
<dbReference type="RefSeq" id="WP_245711241.1">
    <property type="nucleotide sequence ID" value="NZ_FMZC01000002.1"/>
</dbReference>
<gene>
    <name evidence="2" type="ORF">SAMN05192589_102390</name>
</gene>
<sequence length="205" mass="22106">MATERRTPRRPAVLALVGLLFSGMAAHAGTPPTAQPAGQTAQAAQAVSSRVGLLDARRPDAPRLVMATPQPDGEPQHYLRLSPPMGKKPECCVQPGVAAQEASILQYRGEDAVPADEREAQFQKAPEEGFVGLLLQKNAVVKRTTAHRIVLRWPDRKARVRVDHCLSSEGMHVKIAESGAKGQWTPKAHYYLPLGSDVAADCPPD</sequence>